<evidence type="ECO:0000313" key="2">
    <source>
        <dbReference type="Proteomes" id="UP000287033"/>
    </source>
</evidence>
<keyword evidence="2" id="KW-1185">Reference proteome</keyword>
<protein>
    <submittedName>
        <fullName evidence="1">Uncharacterized protein</fullName>
    </submittedName>
</protein>
<sequence length="94" mass="10493">MGSDSTVTLSHPSSDISFEEDCCTEADVVSESDTEGLQAAMTRRRKRMASPARNCRCKQRGALDIGKEIDRWNSLKQSLRLKSDEEMARALLDV</sequence>
<accession>A0A401TDS1</accession>
<gene>
    <name evidence="1" type="ORF">chiPu_0024900</name>
</gene>
<evidence type="ECO:0000313" key="1">
    <source>
        <dbReference type="EMBL" id="GCC40791.1"/>
    </source>
</evidence>
<reference evidence="1 2" key="1">
    <citation type="journal article" date="2018" name="Nat. Ecol. Evol.">
        <title>Shark genomes provide insights into elasmobranch evolution and the origin of vertebrates.</title>
        <authorList>
            <person name="Hara Y"/>
            <person name="Yamaguchi K"/>
            <person name="Onimaru K"/>
            <person name="Kadota M"/>
            <person name="Koyanagi M"/>
            <person name="Keeley SD"/>
            <person name="Tatsumi K"/>
            <person name="Tanaka K"/>
            <person name="Motone F"/>
            <person name="Kageyama Y"/>
            <person name="Nozu R"/>
            <person name="Adachi N"/>
            <person name="Nishimura O"/>
            <person name="Nakagawa R"/>
            <person name="Tanegashima C"/>
            <person name="Kiyatake I"/>
            <person name="Matsumoto R"/>
            <person name="Murakumo K"/>
            <person name="Nishida K"/>
            <person name="Terakita A"/>
            <person name="Kuratani S"/>
            <person name="Sato K"/>
            <person name="Hyodo S Kuraku.S."/>
        </authorList>
    </citation>
    <scope>NUCLEOTIDE SEQUENCE [LARGE SCALE GENOMIC DNA]</scope>
</reference>
<proteinExistence type="predicted"/>
<dbReference type="EMBL" id="BEZZ01048402">
    <property type="protein sequence ID" value="GCC40791.1"/>
    <property type="molecule type" value="Genomic_DNA"/>
</dbReference>
<name>A0A401TDS1_CHIPU</name>
<dbReference type="AlphaFoldDB" id="A0A401TDS1"/>
<comment type="caution">
    <text evidence="1">The sequence shown here is derived from an EMBL/GenBank/DDBJ whole genome shotgun (WGS) entry which is preliminary data.</text>
</comment>
<dbReference type="Proteomes" id="UP000287033">
    <property type="component" value="Unassembled WGS sequence"/>
</dbReference>
<organism evidence="1 2">
    <name type="scientific">Chiloscyllium punctatum</name>
    <name type="common">Brownbanded bambooshark</name>
    <name type="synonym">Hemiscyllium punctatum</name>
    <dbReference type="NCBI Taxonomy" id="137246"/>
    <lineage>
        <taxon>Eukaryota</taxon>
        <taxon>Metazoa</taxon>
        <taxon>Chordata</taxon>
        <taxon>Craniata</taxon>
        <taxon>Vertebrata</taxon>
        <taxon>Chondrichthyes</taxon>
        <taxon>Elasmobranchii</taxon>
        <taxon>Galeomorphii</taxon>
        <taxon>Galeoidea</taxon>
        <taxon>Orectolobiformes</taxon>
        <taxon>Hemiscylliidae</taxon>
        <taxon>Chiloscyllium</taxon>
    </lineage>
</organism>